<feature type="transmembrane region" description="Helical" evidence="1">
    <location>
        <begin position="34"/>
        <end position="51"/>
    </location>
</feature>
<name>A0A7Z0TZ17_9GAMM</name>
<feature type="transmembrane region" description="Helical" evidence="1">
    <location>
        <begin position="12"/>
        <end position="28"/>
    </location>
</feature>
<proteinExistence type="predicted"/>
<comment type="caution">
    <text evidence="2">The sequence shown here is derived from an EMBL/GenBank/DDBJ whole genome shotgun (WGS) entry which is preliminary data.</text>
</comment>
<evidence type="ECO:0000256" key="1">
    <source>
        <dbReference type="SAM" id="Phobius"/>
    </source>
</evidence>
<dbReference type="Proteomes" id="UP000589896">
    <property type="component" value="Unassembled WGS sequence"/>
</dbReference>
<organism evidence="2 3">
    <name type="scientific">Luteimonas deserti</name>
    <dbReference type="NCBI Taxonomy" id="2752306"/>
    <lineage>
        <taxon>Bacteria</taxon>
        <taxon>Pseudomonadati</taxon>
        <taxon>Pseudomonadota</taxon>
        <taxon>Gammaproteobacteria</taxon>
        <taxon>Lysobacterales</taxon>
        <taxon>Lysobacteraceae</taxon>
        <taxon>Luteimonas</taxon>
    </lineage>
</organism>
<gene>
    <name evidence="2" type="ORF">H0E82_03150</name>
</gene>
<dbReference type="EMBL" id="JACCJZ010000008">
    <property type="protein sequence ID" value="NYZ61763.1"/>
    <property type="molecule type" value="Genomic_DNA"/>
</dbReference>
<keyword evidence="1" id="KW-1133">Transmembrane helix</keyword>
<feature type="transmembrane region" description="Helical" evidence="1">
    <location>
        <begin position="116"/>
        <end position="135"/>
    </location>
</feature>
<keyword evidence="3" id="KW-1185">Reference proteome</keyword>
<accession>A0A7Z0TZ17</accession>
<reference evidence="2 3" key="1">
    <citation type="submission" date="2020-07" db="EMBL/GenBank/DDBJ databases">
        <title>isolation of Luteimonas sp. SJ-16.</title>
        <authorList>
            <person name="Huang X.-X."/>
            <person name="Xu L."/>
            <person name="Sun J.-Q."/>
        </authorList>
    </citation>
    <scope>NUCLEOTIDE SEQUENCE [LARGE SCALE GENOMIC DNA]</scope>
    <source>
        <strain evidence="2 3">SJ-16</strain>
    </source>
</reference>
<evidence type="ECO:0000313" key="3">
    <source>
        <dbReference type="Proteomes" id="UP000589896"/>
    </source>
</evidence>
<sequence length="140" mass="14312">MAALLRQGRRADAISAGLAALAALWLLAASLHTMATPVAVLLAASLALYLWQAYCATRTALDAELLQALATTPAGDDPAATLDASLCALGLQAADRGGRDWAARWRGARGWLRRQLVATAGQAVLLGLAGGWAVVHGGTG</sequence>
<keyword evidence="1" id="KW-0472">Membrane</keyword>
<evidence type="ECO:0000313" key="2">
    <source>
        <dbReference type="EMBL" id="NYZ61763.1"/>
    </source>
</evidence>
<dbReference type="AlphaFoldDB" id="A0A7Z0TZ17"/>
<protein>
    <submittedName>
        <fullName evidence="2">Uncharacterized protein</fullName>
    </submittedName>
</protein>
<keyword evidence="1" id="KW-0812">Transmembrane</keyword>